<organism evidence="1 2">
    <name type="scientific">Bauhinia variegata</name>
    <name type="common">Purple orchid tree</name>
    <name type="synonym">Phanera variegata</name>
    <dbReference type="NCBI Taxonomy" id="167791"/>
    <lineage>
        <taxon>Eukaryota</taxon>
        <taxon>Viridiplantae</taxon>
        <taxon>Streptophyta</taxon>
        <taxon>Embryophyta</taxon>
        <taxon>Tracheophyta</taxon>
        <taxon>Spermatophyta</taxon>
        <taxon>Magnoliopsida</taxon>
        <taxon>eudicotyledons</taxon>
        <taxon>Gunneridae</taxon>
        <taxon>Pentapetalae</taxon>
        <taxon>rosids</taxon>
        <taxon>fabids</taxon>
        <taxon>Fabales</taxon>
        <taxon>Fabaceae</taxon>
        <taxon>Cercidoideae</taxon>
        <taxon>Cercideae</taxon>
        <taxon>Bauhiniinae</taxon>
        <taxon>Bauhinia</taxon>
    </lineage>
</organism>
<evidence type="ECO:0000313" key="1">
    <source>
        <dbReference type="EMBL" id="KAI4338186.1"/>
    </source>
</evidence>
<accession>A0ACB9NQD3</accession>
<reference evidence="1 2" key="1">
    <citation type="journal article" date="2022" name="DNA Res.">
        <title>Chromosomal-level genome assembly of the orchid tree Bauhinia variegata (Leguminosae; Cercidoideae) supports the allotetraploid origin hypothesis of Bauhinia.</title>
        <authorList>
            <person name="Zhong Y."/>
            <person name="Chen Y."/>
            <person name="Zheng D."/>
            <person name="Pang J."/>
            <person name="Liu Y."/>
            <person name="Luo S."/>
            <person name="Meng S."/>
            <person name="Qian L."/>
            <person name="Wei D."/>
            <person name="Dai S."/>
            <person name="Zhou R."/>
        </authorList>
    </citation>
    <scope>NUCLEOTIDE SEQUENCE [LARGE SCALE GENOMIC DNA]</scope>
    <source>
        <strain evidence="1">BV-YZ2020</strain>
    </source>
</reference>
<evidence type="ECO:0000313" key="2">
    <source>
        <dbReference type="Proteomes" id="UP000828941"/>
    </source>
</evidence>
<dbReference type="EMBL" id="CM039431">
    <property type="protein sequence ID" value="KAI4338186.1"/>
    <property type="molecule type" value="Genomic_DNA"/>
</dbReference>
<protein>
    <submittedName>
        <fullName evidence="1">Uncharacterized protein</fullName>
    </submittedName>
</protein>
<proteinExistence type="predicted"/>
<keyword evidence="2" id="KW-1185">Reference proteome</keyword>
<name>A0ACB9NQD3_BAUVA</name>
<dbReference type="Proteomes" id="UP000828941">
    <property type="component" value="Chromosome 6"/>
</dbReference>
<gene>
    <name evidence="1" type="ORF">L6164_016530</name>
</gene>
<sequence length="794" mass="90368">MGISFHLFLLLLAMSFQYLCSSSSNVLTLSVEKPEDVIVSKNGMFSAGFHAVGENAYCFAIWFTQNPTIIWVANADQPVNGKRSTLSLLKNGNLVLTDAGEFNVWSTNTESSSEFLELVLENNGNLVLREIHGSILWQSFDFPTNTLLPGQQLTRPIKLVSSRSDTNLSSGFYKLFFDNDNILRLLYDGPSISSIYWPDPWISSWAAGRSTYNDTRVAALDSLGHFSSSDNFKFCTSDCDLLIQRRLTLDYDGNLRVYSRKHEADEWYVSWQVKSNPCKIHGLCGPNSTCSYDSKHGRTCSCLPGYRVKNDSDWSYGCEPKFNLSCNRGESSFQLLHYVEFYGYDYYYQENSTYTKCSNICLESCECKGFQLNFENDKGTFTCYAKLLLLNGQRLPGFRGTTYLRVPKGMNNLSSHIESGGECNRVNFVKFQRVYTKEQVSSFQKFFLWFVSALGALEIVSFFLIWVFLRRTHQKSITFQQGYHPATAGFKRFSYAELKDATRGFSEEIGRGAGGVVYKGVLSDQRVAAIKRLNEANQGEGEFLTEVSIIGRLNHMNLIEMWGYCADGKHRLLVYEYMENGSLATIVMSDTLDWRKRYEIALGMARGLAYLHEECLEWILHCDIKPQNIFLDSDYQPKVADFGLSKLQNRNNLNNLIFSTIRGTRGYMAPEWIFKLPITSKVDVYSYGIVVLEMITGKSSTMGIQTVDGVEEHHGSLVTWVRRKRSERFGMASWVEEIIDPEMEANYDINMMEILAIVALNCVEESKDSRPTMSQVVEMLESHENVIPRDYDGS</sequence>
<comment type="caution">
    <text evidence="1">The sequence shown here is derived from an EMBL/GenBank/DDBJ whole genome shotgun (WGS) entry which is preliminary data.</text>
</comment>